<dbReference type="Gene3D" id="1.10.1740.10">
    <property type="match status" value="1"/>
</dbReference>
<feature type="domain" description="RNA polymerase sigma-70 region 2" evidence="6">
    <location>
        <begin position="31"/>
        <end position="99"/>
    </location>
</feature>
<dbReference type="InterPro" id="IPR039425">
    <property type="entry name" value="RNA_pol_sigma-70-like"/>
</dbReference>
<keyword evidence="3" id="KW-0731">Sigma factor</keyword>
<dbReference type="Pfam" id="PF08281">
    <property type="entry name" value="Sigma70_r4_2"/>
    <property type="match status" value="1"/>
</dbReference>
<keyword evidence="2" id="KW-0805">Transcription regulation</keyword>
<organism evidence="8 9">
    <name type="scientific">Tabrizicola soli</name>
    <dbReference type="NCBI Taxonomy" id="2185115"/>
    <lineage>
        <taxon>Bacteria</taxon>
        <taxon>Pseudomonadati</taxon>
        <taxon>Pseudomonadota</taxon>
        <taxon>Alphaproteobacteria</taxon>
        <taxon>Rhodobacterales</taxon>
        <taxon>Paracoccaceae</taxon>
        <taxon>Tabrizicola</taxon>
    </lineage>
</organism>
<keyword evidence="9" id="KW-1185">Reference proteome</keyword>
<keyword evidence="4" id="KW-0238">DNA-binding</keyword>
<evidence type="ECO:0000256" key="2">
    <source>
        <dbReference type="ARBA" id="ARBA00023015"/>
    </source>
</evidence>
<dbReference type="Gene3D" id="1.10.10.10">
    <property type="entry name" value="Winged helix-like DNA-binding domain superfamily/Winged helix DNA-binding domain"/>
    <property type="match status" value="1"/>
</dbReference>
<dbReference type="SUPFAM" id="SSF88659">
    <property type="entry name" value="Sigma3 and sigma4 domains of RNA polymerase sigma factors"/>
    <property type="match status" value="1"/>
</dbReference>
<dbReference type="InterPro" id="IPR014284">
    <property type="entry name" value="RNA_pol_sigma-70_dom"/>
</dbReference>
<dbReference type="InterPro" id="IPR013324">
    <property type="entry name" value="RNA_pol_sigma_r3/r4-like"/>
</dbReference>
<dbReference type="PANTHER" id="PTHR43133:SF8">
    <property type="entry name" value="RNA POLYMERASE SIGMA FACTOR HI_1459-RELATED"/>
    <property type="match status" value="1"/>
</dbReference>
<comment type="similarity">
    <text evidence="1">Belongs to the sigma-70 factor family. ECF subfamily.</text>
</comment>
<evidence type="ECO:0000259" key="7">
    <source>
        <dbReference type="Pfam" id="PF08281"/>
    </source>
</evidence>
<evidence type="ECO:0000256" key="5">
    <source>
        <dbReference type="ARBA" id="ARBA00023163"/>
    </source>
</evidence>
<gene>
    <name evidence="8" type="ORF">ACFOD6_06535</name>
</gene>
<evidence type="ECO:0000256" key="3">
    <source>
        <dbReference type="ARBA" id="ARBA00023082"/>
    </source>
</evidence>
<evidence type="ECO:0000256" key="4">
    <source>
        <dbReference type="ARBA" id="ARBA00023125"/>
    </source>
</evidence>
<feature type="domain" description="RNA polymerase sigma factor 70 region 4 type 2" evidence="7">
    <location>
        <begin position="130"/>
        <end position="181"/>
    </location>
</feature>
<dbReference type="InterPro" id="IPR007627">
    <property type="entry name" value="RNA_pol_sigma70_r2"/>
</dbReference>
<accession>A0ABV7DT13</accession>
<dbReference type="Pfam" id="PF04542">
    <property type="entry name" value="Sigma70_r2"/>
    <property type="match status" value="1"/>
</dbReference>
<dbReference type="SUPFAM" id="SSF88946">
    <property type="entry name" value="Sigma2 domain of RNA polymerase sigma factors"/>
    <property type="match status" value="1"/>
</dbReference>
<dbReference type="RefSeq" id="WP_197641963.1">
    <property type="nucleotide sequence ID" value="NZ_JAEACP010000002.1"/>
</dbReference>
<dbReference type="NCBIfam" id="NF009176">
    <property type="entry name" value="PRK12524.1"/>
    <property type="match status" value="1"/>
</dbReference>
<evidence type="ECO:0000259" key="6">
    <source>
        <dbReference type="Pfam" id="PF04542"/>
    </source>
</evidence>
<name>A0ABV7DT13_9RHOB</name>
<evidence type="ECO:0000313" key="9">
    <source>
        <dbReference type="Proteomes" id="UP001595445"/>
    </source>
</evidence>
<dbReference type="CDD" id="cd06171">
    <property type="entry name" value="Sigma70_r4"/>
    <property type="match status" value="1"/>
</dbReference>
<dbReference type="InterPro" id="IPR013249">
    <property type="entry name" value="RNA_pol_sigma70_r4_t2"/>
</dbReference>
<dbReference type="EMBL" id="JBHRSM010000011">
    <property type="protein sequence ID" value="MFC3085703.1"/>
    <property type="molecule type" value="Genomic_DNA"/>
</dbReference>
<evidence type="ECO:0000256" key="1">
    <source>
        <dbReference type="ARBA" id="ARBA00010641"/>
    </source>
</evidence>
<proteinExistence type="inferred from homology"/>
<keyword evidence="5" id="KW-0804">Transcription</keyword>
<dbReference type="Proteomes" id="UP001595445">
    <property type="component" value="Unassembled WGS sequence"/>
</dbReference>
<sequence length="201" mass="22055">MVMAFDADMASDEALMVLYANGDPGAARTLAHRVTPRIHAYAVRMLGGDRAEAEDVAQETMLRLWRIAPEWRQGETRVTTWAYRVATNLCLDRQRARRRKAQTALEDAPDLAADGPSAEGRLVQADRMAALQAALGELPERQRQAVVLRHIEGLANPEIAAVMEIGVEAVESLTARGKRALAAILAGRRDELGYKDDPDAE</sequence>
<evidence type="ECO:0000313" key="8">
    <source>
        <dbReference type="EMBL" id="MFC3085703.1"/>
    </source>
</evidence>
<dbReference type="NCBIfam" id="TIGR02937">
    <property type="entry name" value="sigma70-ECF"/>
    <property type="match status" value="1"/>
</dbReference>
<dbReference type="InterPro" id="IPR013325">
    <property type="entry name" value="RNA_pol_sigma_r2"/>
</dbReference>
<dbReference type="InterPro" id="IPR036388">
    <property type="entry name" value="WH-like_DNA-bd_sf"/>
</dbReference>
<protein>
    <submittedName>
        <fullName evidence="8">RNA polymerase sigma factor</fullName>
    </submittedName>
</protein>
<dbReference type="PANTHER" id="PTHR43133">
    <property type="entry name" value="RNA POLYMERASE ECF-TYPE SIGMA FACTO"/>
    <property type="match status" value="1"/>
</dbReference>
<comment type="caution">
    <text evidence="8">The sequence shown here is derived from an EMBL/GenBank/DDBJ whole genome shotgun (WGS) entry which is preliminary data.</text>
</comment>
<reference evidence="9" key="1">
    <citation type="journal article" date="2019" name="Int. J. Syst. Evol. Microbiol.">
        <title>The Global Catalogue of Microorganisms (GCM) 10K type strain sequencing project: providing services to taxonomists for standard genome sequencing and annotation.</title>
        <authorList>
            <consortium name="The Broad Institute Genomics Platform"/>
            <consortium name="The Broad Institute Genome Sequencing Center for Infectious Disease"/>
            <person name="Wu L."/>
            <person name="Ma J."/>
        </authorList>
    </citation>
    <scope>NUCLEOTIDE SEQUENCE [LARGE SCALE GENOMIC DNA]</scope>
    <source>
        <strain evidence="9">KCTC 62102</strain>
    </source>
</reference>